<evidence type="ECO:0000313" key="1">
    <source>
        <dbReference type="EnsemblPlants" id="AVESA.00010b.r2.3AG0404270.1.CDS"/>
    </source>
</evidence>
<evidence type="ECO:0000313" key="2">
    <source>
        <dbReference type="Proteomes" id="UP001732700"/>
    </source>
</evidence>
<name>A0ACD5VCX9_AVESA</name>
<accession>A0ACD5VCX9</accession>
<sequence length="508" mass="56676">MADSSYLYLGLALALLLIVLQRQRRLYNNHGGLRLPPGPWALPVIGHLHHLAGALPHRAMRALSRRHGPVMLLHLGEVPTLVVSSREGAEEVMKTHDQVFASRPLSSTVRVLTNGGRDIIFAPYGEHWRQLRKIAVTELLSARRVLSFRWIREEEVRAMLREVAAAAAADARPAVEMRSRLSALVADITVRAVLGDRWKDRGVFLRNLERCLELTGGFNPADLWPSSWLARVLSGAERRAKVHTAAVYDMLDGIIEEHVETMGVDGGHADDLLDVLLKVHKDGGGLKFSLDMDVIKVVIFDLCGAGSETSSTILEWAMAELIRNPKVMKKATTEVRQAFEAVGTVVEDRLSELEYLQLVIRETFRLHTPVPLLVPRLSREPCQVLGYDVPSDTQVVVNVWAVARDKRHWDAPEEFRPERFECEAAVDFRGADFELLPFGSGRRMCPGMAFGLANVELPLASLLLHFDWEEASGVDPADLDMTEAFGLTARRKANLWLRPVLRVPIPGV</sequence>
<keyword evidence="2" id="KW-1185">Reference proteome</keyword>
<dbReference type="Proteomes" id="UP001732700">
    <property type="component" value="Chromosome 3A"/>
</dbReference>
<reference evidence="1" key="1">
    <citation type="submission" date="2021-05" db="EMBL/GenBank/DDBJ databases">
        <authorList>
            <person name="Scholz U."/>
            <person name="Mascher M."/>
            <person name="Fiebig A."/>
        </authorList>
    </citation>
    <scope>NUCLEOTIDE SEQUENCE [LARGE SCALE GENOMIC DNA]</scope>
</reference>
<protein>
    <submittedName>
        <fullName evidence="1">Uncharacterized protein</fullName>
    </submittedName>
</protein>
<reference evidence="1" key="2">
    <citation type="submission" date="2025-09" db="UniProtKB">
        <authorList>
            <consortium name="EnsemblPlants"/>
        </authorList>
    </citation>
    <scope>IDENTIFICATION</scope>
</reference>
<dbReference type="EnsemblPlants" id="AVESA.00010b.r2.3AG0404270.1">
    <property type="protein sequence ID" value="AVESA.00010b.r2.3AG0404270.1.CDS"/>
    <property type="gene ID" value="AVESA.00010b.r2.3AG0404270"/>
</dbReference>
<proteinExistence type="predicted"/>
<organism evidence="1 2">
    <name type="scientific">Avena sativa</name>
    <name type="common">Oat</name>
    <dbReference type="NCBI Taxonomy" id="4498"/>
    <lineage>
        <taxon>Eukaryota</taxon>
        <taxon>Viridiplantae</taxon>
        <taxon>Streptophyta</taxon>
        <taxon>Embryophyta</taxon>
        <taxon>Tracheophyta</taxon>
        <taxon>Spermatophyta</taxon>
        <taxon>Magnoliopsida</taxon>
        <taxon>Liliopsida</taxon>
        <taxon>Poales</taxon>
        <taxon>Poaceae</taxon>
        <taxon>BOP clade</taxon>
        <taxon>Pooideae</taxon>
        <taxon>Poodae</taxon>
        <taxon>Poeae</taxon>
        <taxon>Poeae Chloroplast Group 1 (Aveneae type)</taxon>
        <taxon>Aveninae</taxon>
        <taxon>Avena</taxon>
    </lineage>
</organism>